<feature type="transmembrane region" description="Helical" evidence="8">
    <location>
        <begin position="102"/>
        <end position="125"/>
    </location>
</feature>
<feature type="transmembrane region" description="Helical" evidence="8">
    <location>
        <begin position="341"/>
        <end position="362"/>
    </location>
</feature>
<dbReference type="Gene3D" id="1.20.1250.20">
    <property type="entry name" value="MFS general substrate transporter like domains"/>
    <property type="match status" value="1"/>
</dbReference>
<feature type="transmembrane region" description="Helical" evidence="8">
    <location>
        <begin position="309"/>
        <end position="335"/>
    </location>
</feature>
<feature type="transmembrane region" description="Helical" evidence="8">
    <location>
        <begin position="220"/>
        <end position="242"/>
    </location>
</feature>
<gene>
    <name evidence="10" type="ORF">PSYICH_LOCUS4525</name>
</gene>
<dbReference type="PANTHER" id="PTHR48021:SF47">
    <property type="entry name" value="GH17672P"/>
    <property type="match status" value="1"/>
</dbReference>
<keyword evidence="4" id="KW-0762">Sugar transport</keyword>
<feature type="transmembrane region" description="Helical" evidence="8">
    <location>
        <begin position="162"/>
        <end position="183"/>
    </location>
</feature>
<keyword evidence="3" id="KW-1003">Cell membrane</keyword>
<name>A0A9P0CN04_9CUCU</name>
<evidence type="ECO:0000256" key="5">
    <source>
        <dbReference type="ARBA" id="ARBA00022692"/>
    </source>
</evidence>
<dbReference type="SUPFAM" id="SSF103473">
    <property type="entry name" value="MFS general substrate transporter"/>
    <property type="match status" value="1"/>
</dbReference>
<reference evidence="10" key="1">
    <citation type="submission" date="2022-01" db="EMBL/GenBank/DDBJ databases">
        <authorList>
            <person name="King R."/>
        </authorList>
    </citation>
    <scope>NUCLEOTIDE SEQUENCE</scope>
</reference>
<dbReference type="PANTHER" id="PTHR48021">
    <property type="match status" value="1"/>
</dbReference>
<proteinExistence type="predicted"/>
<evidence type="ECO:0000256" key="1">
    <source>
        <dbReference type="ARBA" id="ARBA00004651"/>
    </source>
</evidence>
<protein>
    <recommendedName>
        <fullName evidence="9">Major facilitator superfamily (MFS) profile domain-containing protein</fullName>
    </recommendedName>
</protein>
<dbReference type="PROSITE" id="PS00216">
    <property type="entry name" value="SUGAR_TRANSPORT_1"/>
    <property type="match status" value="2"/>
</dbReference>
<evidence type="ECO:0000313" key="10">
    <source>
        <dbReference type="EMBL" id="CAH1103078.1"/>
    </source>
</evidence>
<evidence type="ECO:0000256" key="3">
    <source>
        <dbReference type="ARBA" id="ARBA00022475"/>
    </source>
</evidence>
<feature type="transmembrane region" description="Helical" evidence="8">
    <location>
        <begin position="407"/>
        <end position="432"/>
    </location>
</feature>
<evidence type="ECO:0000256" key="4">
    <source>
        <dbReference type="ARBA" id="ARBA00022597"/>
    </source>
</evidence>
<feature type="domain" description="Major facilitator superfamily (MFS) profile" evidence="9">
    <location>
        <begin position="59"/>
        <end position="499"/>
    </location>
</feature>
<dbReference type="InterPro" id="IPR005829">
    <property type="entry name" value="Sugar_transporter_CS"/>
</dbReference>
<dbReference type="FunFam" id="1.20.1250.20:FF:000218">
    <property type="entry name" value="facilitated trehalose transporter Tret1"/>
    <property type="match status" value="1"/>
</dbReference>
<evidence type="ECO:0000256" key="6">
    <source>
        <dbReference type="ARBA" id="ARBA00022989"/>
    </source>
</evidence>
<feature type="transmembrane region" description="Helical" evidence="8">
    <location>
        <begin position="58"/>
        <end position="82"/>
    </location>
</feature>
<dbReference type="Pfam" id="PF00083">
    <property type="entry name" value="Sugar_tr"/>
    <property type="match status" value="1"/>
</dbReference>
<feature type="transmembrane region" description="Helical" evidence="8">
    <location>
        <begin position="471"/>
        <end position="492"/>
    </location>
</feature>
<keyword evidence="5 8" id="KW-0812">Transmembrane</keyword>
<dbReference type="InterPro" id="IPR020846">
    <property type="entry name" value="MFS_dom"/>
</dbReference>
<sequence>MIFMIYKLKCSQPVSCKILLKMVDCENQTLDKLVQQTTTENLSEQNNNEGVKPKSDTLFLYFTAFTAIIVVVGGSCHLVWLSPVVPKLQSNDTDINPLSRPVTTIETSLLAGFPYLVGLLGSIFVGKLSDIIGRKRTMLYVAVLILISNIIIALSSDVYVYIFARCIIFVMFSACLVLVPMYLLEICEDHNRAKFGSLMGLAMPIGNLYTYVFGSLVSSVQLLTFLCGLPIIPFLIIFSLFAPESPVYLASKGKLTLAMQALEKLRKNKSPQEIEKECEKIHKSIKVKLTEERVGLGTLFRHRVSRKTLFLALIPIVVQHLSGVTVIMQFLAPIFNEADTYLSGNTISIIAGIIKMTIILTTAMKVERFGRRPLLIMSTFGSGIALFFMGLFFYWKHFNWIYIDKVMWLPILCLICNLIMYSIGMGPISLAVVTELFPGHTRAIGMSFVVTLSQITIFLLNFLFPIIVAEFGIYCCVWFFSFCCFIGSYFIYRFIPETRGKSIVEIQEIIENI</sequence>
<keyword evidence="11" id="KW-1185">Reference proteome</keyword>
<evidence type="ECO:0000313" key="11">
    <source>
        <dbReference type="Proteomes" id="UP001153636"/>
    </source>
</evidence>
<comment type="subcellular location">
    <subcellularLocation>
        <location evidence="1">Cell membrane</location>
        <topology evidence="1">Multi-pass membrane protein</topology>
    </subcellularLocation>
</comment>
<dbReference type="GO" id="GO:0005886">
    <property type="term" value="C:plasma membrane"/>
    <property type="evidence" value="ECO:0007669"/>
    <property type="project" value="UniProtKB-SubCell"/>
</dbReference>
<evidence type="ECO:0000256" key="2">
    <source>
        <dbReference type="ARBA" id="ARBA00022448"/>
    </source>
</evidence>
<evidence type="ECO:0000259" key="9">
    <source>
        <dbReference type="PROSITE" id="PS50850"/>
    </source>
</evidence>
<evidence type="ECO:0000256" key="8">
    <source>
        <dbReference type="SAM" id="Phobius"/>
    </source>
</evidence>
<dbReference type="InterPro" id="IPR005828">
    <property type="entry name" value="MFS_sugar_transport-like"/>
</dbReference>
<accession>A0A9P0CN04</accession>
<dbReference type="OrthoDB" id="6696619at2759"/>
<dbReference type="AlphaFoldDB" id="A0A9P0CN04"/>
<dbReference type="EMBL" id="OV651826">
    <property type="protein sequence ID" value="CAH1103078.1"/>
    <property type="molecule type" value="Genomic_DNA"/>
</dbReference>
<dbReference type="Proteomes" id="UP001153636">
    <property type="component" value="Chromosome 14"/>
</dbReference>
<organism evidence="10 11">
    <name type="scientific">Psylliodes chrysocephalus</name>
    <dbReference type="NCBI Taxonomy" id="3402493"/>
    <lineage>
        <taxon>Eukaryota</taxon>
        <taxon>Metazoa</taxon>
        <taxon>Ecdysozoa</taxon>
        <taxon>Arthropoda</taxon>
        <taxon>Hexapoda</taxon>
        <taxon>Insecta</taxon>
        <taxon>Pterygota</taxon>
        <taxon>Neoptera</taxon>
        <taxon>Endopterygota</taxon>
        <taxon>Coleoptera</taxon>
        <taxon>Polyphaga</taxon>
        <taxon>Cucujiformia</taxon>
        <taxon>Chrysomeloidea</taxon>
        <taxon>Chrysomelidae</taxon>
        <taxon>Galerucinae</taxon>
        <taxon>Alticini</taxon>
        <taxon>Psylliodes</taxon>
    </lineage>
</organism>
<keyword evidence="2" id="KW-0813">Transport</keyword>
<dbReference type="GO" id="GO:0022857">
    <property type="term" value="F:transmembrane transporter activity"/>
    <property type="evidence" value="ECO:0007669"/>
    <property type="project" value="InterPro"/>
</dbReference>
<dbReference type="InterPro" id="IPR036259">
    <property type="entry name" value="MFS_trans_sf"/>
</dbReference>
<dbReference type="InterPro" id="IPR050549">
    <property type="entry name" value="MFS_Trehalose_Transporter"/>
</dbReference>
<feature type="transmembrane region" description="Helical" evidence="8">
    <location>
        <begin position="195"/>
        <end position="214"/>
    </location>
</feature>
<evidence type="ECO:0000256" key="7">
    <source>
        <dbReference type="ARBA" id="ARBA00023136"/>
    </source>
</evidence>
<feature type="transmembrane region" description="Helical" evidence="8">
    <location>
        <begin position="444"/>
        <end position="465"/>
    </location>
</feature>
<dbReference type="PROSITE" id="PS50850">
    <property type="entry name" value="MFS"/>
    <property type="match status" value="1"/>
</dbReference>
<keyword evidence="7 8" id="KW-0472">Membrane</keyword>
<feature type="transmembrane region" description="Helical" evidence="8">
    <location>
        <begin position="137"/>
        <end position="156"/>
    </location>
</feature>
<keyword evidence="6 8" id="KW-1133">Transmembrane helix</keyword>
<feature type="transmembrane region" description="Helical" evidence="8">
    <location>
        <begin position="374"/>
        <end position="395"/>
    </location>
</feature>